<accession>A0A9P1MAA2</accession>
<feature type="compositionally biased region" description="Basic and acidic residues" evidence="1">
    <location>
        <begin position="33"/>
        <end position="45"/>
    </location>
</feature>
<dbReference type="EMBL" id="CALLCH030000008">
    <property type="protein sequence ID" value="CAI4213497.1"/>
    <property type="molecule type" value="Genomic_DNA"/>
</dbReference>
<evidence type="ECO:0000256" key="1">
    <source>
        <dbReference type="SAM" id="MobiDB-lite"/>
    </source>
</evidence>
<sequence>MSDILLPFSKATVENARELGSLPPTVGAPAPDPRTRVRWQDRPRGPELPGVPPRHGNERGKGPVHGGYPPLAYSWSSELQPRGPRAWRWYNCVCHHVSPAAPDSVALRFDDCLFGTARNCDGWEGVMPQKCKLGVTGFLMTCQQGYEEATDVLYSTCRLFVKGQPLIDGLLQQYILPDAPRLTGPSFLRLTSLVLCWSLVLFGNAPMARQDEGSQHPRFLRNLELLPRAFPYLTRLHLAFENLSFSGGQFAPISDEPLSEVSTDFLDPIRSVGERIEGLSGLNFSAFIPHDTYTIILSGPLPDGAWSEDSFSVPGRPTCIWYPLVPGPVKLAESFELDLSFGRSA</sequence>
<comment type="caution">
    <text evidence="2">The sequence shown here is derived from an EMBL/GenBank/DDBJ whole genome shotgun (WGS) entry which is preliminary data.</text>
</comment>
<dbReference type="Proteomes" id="UP000838763">
    <property type="component" value="Unassembled WGS sequence"/>
</dbReference>
<dbReference type="OrthoDB" id="515692at2759"/>
<evidence type="ECO:0000313" key="3">
    <source>
        <dbReference type="Proteomes" id="UP000838763"/>
    </source>
</evidence>
<name>A0A9P1MAA2_9PEZI</name>
<feature type="region of interest" description="Disordered" evidence="1">
    <location>
        <begin position="16"/>
        <end position="63"/>
    </location>
</feature>
<evidence type="ECO:0000313" key="2">
    <source>
        <dbReference type="EMBL" id="CAI4213497.1"/>
    </source>
</evidence>
<organism evidence="2 3">
    <name type="scientific">Parascedosporium putredinis</name>
    <dbReference type="NCBI Taxonomy" id="1442378"/>
    <lineage>
        <taxon>Eukaryota</taxon>
        <taxon>Fungi</taxon>
        <taxon>Dikarya</taxon>
        <taxon>Ascomycota</taxon>
        <taxon>Pezizomycotina</taxon>
        <taxon>Sordariomycetes</taxon>
        <taxon>Hypocreomycetidae</taxon>
        <taxon>Microascales</taxon>
        <taxon>Microascaceae</taxon>
        <taxon>Parascedosporium</taxon>
    </lineage>
</organism>
<protein>
    <submittedName>
        <fullName evidence="2">Uncharacterized protein</fullName>
    </submittedName>
</protein>
<reference evidence="2" key="1">
    <citation type="submission" date="2022-11" db="EMBL/GenBank/DDBJ databases">
        <authorList>
            <person name="Scott C."/>
            <person name="Bruce N."/>
        </authorList>
    </citation>
    <scope>NUCLEOTIDE SEQUENCE</scope>
</reference>
<keyword evidence="3" id="KW-1185">Reference proteome</keyword>
<dbReference type="AlphaFoldDB" id="A0A9P1MAA2"/>
<gene>
    <name evidence="2" type="ORF">PPNO1_LOCUS3247</name>
</gene>
<proteinExistence type="predicted"/>